<dbReference type="Proteomes" id="UP000466894">
    <property type="component" value="Chromosome"/>
</dbReference>
<gene>
    <name evidence="2" type="ORF">MNVI_22650</name>
</gene>
<proteinExistence type="predicted"/>
<feature type="compositionally biased region" description="Pro residues" evidence="1">
    <location>
        <begin position="106"/>
        <end position="128"/>
    </location>
</feature>
<name>A0A7I7PE77_9MYCO</name>
<evidence type="ECO:0000313" key="3">
    <source>
        <dbReference type="Proteomes" id="UP000466894"/>
    </source>
</evidence>
<reference evidence="2 3" key="1">
    <citation type="journal article" date="2019" name="Emerg. Microbes Infect.">
        <title>Comprehensive subspecies identification of 175 nontuberculous mycobacteria species based on 7547 genomic profiles.</title>
        <authorList>
            <person name="Matsumoto Y."/>
            <person name="Kinjo T."/>
            <person name="Motooka D."/>
            <person name="Nabeya D."/>
            <person name="Jung N."/>
            <person name="Uechi K."/>
            <person name="Horii T."/>
            <person name="Iida T."/>
            <person name="Fujita J."/>
            <person name="Nakamura S."/>
        </authorList>
    </citation>
    <scope>NUCLEOTIDE SEQUENCE [LARGE SCALE GENOMIC DNA]</scope>
    <source>
        <strain evidence="2 3">JCM 16367</strain>
    </source>
</reference>
<evidence type="ECO:0000313" key="2">
    <source>
        <dbReference type="EMBL" id="BBY06947.1"/>
    </source>
</evidence>
<dbReference type="KEGG" id="mnv:MNVI_22650"/>
<dbReference type="AlphaFoldDB" id="A0A7I7PE77"/>
<sequence>MRRRFDMCMNTSLTAGGVAARLWLLPATVLAVGTIALGGTLTAPTANATAVEDSCNQNGGDYVDAGNGIEYCCWHFSDGSTDCNTYINGTFTGTVHTPQSGGPKGSSPPRPPLNEPHPGAPPPARGPA</sequence>
<feature type="region of interest" description="Disordered" evidence="1">
    <location>
        <begin position="92"/>
        <end position="128"/>
    </location>
</feature>
<accession>A0A7I7PE77</accession>
<evidence type="ECO:0000256" key="1">
    <source>
        <dbReference type="SAM" id="MobiDB-lite"/>
    </source>
</evidence>
<organism evidence="2 3">
    <name type="scientific">Mycobacterium noviomagense</name>
    <dbReference type="NCBI Taxonomy" id="459858"/>
    <lineage>
        <taxon>Bacteria</taxon>
        <taxon>Bacillati</taxon>
        <taxon>Actinomycetota</taxon>
        <taxon>Actinomycetes</taxon>
        <taxon>Mycobacteriales</taxon>
        <taxon>Mycobacteriaceae</taxon>
        <taxon>Mycobacterium</taxon>
    </lineage>
</organism>
<dbReference type="EMBL" id="AP022583">
    <property type="protein sequence ID" value="BBY06947.1"/>
    <property type="molecule type" value="Genomic_DNA"/>
</dbReference>
<protein>
    <submittedName>
        <fullName evidence="2">Uncharacterized protein</fullName>
    </submittedName>
</protein>